<sequence>MSVISSLLLFLLCSSLRACNAQHLGEIGKDDKKFLLPNKNDEKVSPVKTLDEPKFKQALSNQLVGEDMVKQSRVRKDDHPKPLSSKAKELEGQTGESHVYVSWHLPHKKQGEPQPGFNLDYEPPKTHPPVHN</sequence>
<gene>
    <name evidence="1" type="ORF">LOK49_LG02G00674</name>
</gene>
<keyword evidence="2" id="KW-1185">Reference proteome</keyword>
<comment type="caution">
    <text evidence="1">The sequence shown here is derived from an EMBL/GenBank/DDBJ whole genome shotgun (WGS) entry which is preliminary data.</text>
</comment>
<evidence type="ECO:0000313" key="1">
    <source>
        <dbReference type="EMBL" id="KAI8025689.1"/>
    </source>
</evidence>
<dbReference type="Proteomes" id="UP001060215">
    <property type="component" value="Chromosome 3"/>
</dbReference>
<evidence type="ECO:0000313" key="2">
    <source>
        <dbReference type="Proteomes" id="UP001060215"/>
    </source>
</evidence>
<proteinExistence type="predicted"/>
<dbReference type="EMBL" id="CM045760">
    <property type="protein sequence ID" value="KAI8025689.1"/>
    <property type="molecule type" value="Genomic_DNA"/>
</dbReference>
<protein>
    <submittedName>
        <fullName evidence="1">Uncharacterized protein</fullName>
    </submittedName>
</protein>
<name>A0ACC0IMF0_9ERIC</name>
<reference evidence="1 2" key="1">
    <citation type="journal article" date="2022" name="Plant J.">
        <title>Chromosome-level genome of Camellia lanceoleosa provides a valuable resource for understanding genome evolution and self-incompatibility.</title>
        <authorList>
            <person name="Gong W."/>
            <person name="Xiao S."/>
            <person name="Wang L."/>
            <person name="Liao Z."/>
            <person name="Chang Y."/>
            <person name="Mo W."/>
            <person name="Hu G."/>
            <person name="Li W."/>
            <person name="Zhao G."/>
            <person name="Zhu H."/>
            <person name="Hu X."/>
            <person name="Ji K."/>
            <person name="Xiang X."/>
            <person name="Song Q."/>
            <person name="Yuan D."/>
            <person name="Jin S."/>
            <person name="Zhang L."/>
        </authorList>
    </citation>
    <scope>NUCLEOTIDE SEQUENCE [LARGE SCALE GENOMIC DNA]</scope>
    <source>
        <strain evidence="1">SQ_2022a</strain>
    </source>
</reference>
<accession>A0ACC0IMF0</accession>
<organism evidence="1 2">
    <name type="scientific">Camellia lanceoleosa</name>
    <dbReference type="NCBI Taxonomy" id="1840588"/>
    <lineage>
        <taxon>Eukaryota</taxon>
        <taxon>Viridiplantae</taxon>
        <taxon>Streptophyta</taxon>
        <taxon>Embryophyta</taxon>
        <taxon>Tracheophyta</taxon>
        <taxon>Spermatophyta</taxon>
        <taxon>Magnoliopsida</taxon>
        <taxon>eudicotyledons</taxon>
        <taxon>Gunneridae</taxon>
        <taxon>Pentapetalae</taxon>
        <taxon>asterids</taxon>
        <taxon>Ericales</taxon>
        <taxon>Theaceae</taxon>
        <taxon>Camellia</taxon>
    </lineage>
</organism>